<dbReference type="Pfam" id="PF21032">
    <property type="entry name" value="PROPPIN"/>
    <property type="match status" value="1"/>
</dbReference>
<dbReference type="SMART" id="SM00320">
    <property type="entry name" value="WD40"/>
    <property type="match status" value="3"/>
</dbReference>
<evidence type="ECO:0000313" key="4">
    <source>
        <dbReference type="EMBL" id="QHT97188.1"/>
    </source>
</evidence>
<organism evidence="4">
    <name type="scientific">viral metagenome</name>
    <dbReference type="NCBI Taxonomy" id="1070528"/>
    <lineage>
        <taxon>unclassified sequences</taxon>
        <taxon>metagenomes</taxon>
        <taxon>organismal metagenomes</taxon>
    </lineage>
</organism>
<name>A0A6C0IVB9_9ZZZZ</name>
<accession>A0A6C0IVB9</accession>
<evidence type="ECO:0000256" key="2">
    <source>
        <dbReference type="ARBA" id="ARBA00022737"/>
    </source>
</evidence>
<dbReference type="InterPro" id="IPR036322">
    <property type="entry name" value="WD40_repeat_dom_sf"/>
</dbReference>
<proteinExistence type="inferred from homology"/>
<dbReference type="InterPro" id="IPR048720">
    <property type="entry name" value="PROPPIN"/>
</dbReference>
<dbReference type="AlphaFoldDB" id="A0A6C0IVB9"/>
<sequence>MNFIENDENGLLYANFSENKDCIIFGTTIGFYVYTCNPFKKIISRRIIGGISIIEMLNKSNIMIFTGNVNKGLYPNNKLIIWDDNQGEVIGEIEFKTKILAIKIINNIIVISTIDKIYIYNFNNIELIKKIEINPECNGKFRIQKDLIVYPDLNVGNICVYNYKDNKSIIITAHENPIETFCLSKDNKYLATCSQKGTLIRIFSISTSDKVKELRRGSDQAKIIDLKFNDELNYLLCASDKGTIHIFNALVDSEENKNGNLYMINSIKNYLPEYFSSEWSYKQFYLPGIITISEFIDHDNKLLSIGSNGCLYTLDFNESNSEINNVIKFISNDDDPFKDRNSTIK</sequence>
<dbReference type="InterPro" id="IPR001680">
    <property type="entry name" value="WD40_rpt"/>
</dbReference>
<dbReference type="PANTHER" id="PTHR11227">
    <property type="entry name" value="WD-REPEAT PROTEIN INTERACTING WITH PHOSPHOINOSIDES WIPI -RELATED"/>
    <property type="match status" value="1"/>
</dbReference>
<keyword evidence="2" id="KW-0677">Repeat</keyword>
<evidence type="ECO:0000256" key="3">
    <source>
        <dbReference type="ARBA" id="ARBA00025740"/>
    </source>
</evidence>
<dbReference type="SUPFAM" id="SSF50978">
    <property type="entry name" value="WD40 repeat-like"/>
    <property type="match status" value="1"/>
</dbReference>
<dbReference type="EMBL" id="MN740273">
    <property type="protein sequence ID" value="QHT97188.1"/>
    <property type="molecule type" value="Genomic_DNA"/>
</dbReference>
<dbReference type="InterPro" id="IPR015943">
    <property type="entry name" value="WD40/YVTN_repeat-like_dom_sf"/>
</dbReference>
<dbReference type="GO" id="GO:0005737">
    <property type="term" value="C:cytoplasm"/>
    <property type="evidence" value="ECO:0007669"/>
    <property type="project" value="UniProtKB-ARBA"/>
</dbReference>
<comment type="similarity">
    <text evidence="3">Belongs to the WD repeat PROPPIN family.</text>
</comment>
<keyword evidence="1" id="KW-0853">WD repeat</keyword>
<protein>
    <recommendedName>
        <fullName evidence="5">Anaphase-promoting complex subunit 4 WD40 domain-containing protein</fullName>
    </recommendedName>
</protein>
<dbReference type="Gene3D" id="2.130.10.10">
    <property type="entry name" value="YVTN repeat-like/Quinoprotein amine dehydrogenase"/>
    <property type="match status" value="1"/>
</dbReference>
<evidence type="ECO:0008006" key="5">
    <source>
        <dbReference type="Google" id="ProtNLM"/>
    </source>
</evidence>
<evidence type="ECO:0000256" key="1">
    <source>
        <dbReference type="ARBA" id="ARBA00022574"/>
    </source>
</evidence>
<reference evidence="4" key="1">
    <citation type="journal article" date="2020" name="Nature">
        <title>Giant virus diversity and host interactions through global metagenomics.</title>
        <authorList>
            <person name="Schulz F."/>
            <person name="Roux S."/>
            <person name="Paez-Espino D."/>
            <person name="Jungbluth S."/>
            <person name="Walsh D.A."/>
            <person name="Denef V.J."/>
            <person name="McMahon K.D."/>
            <person name="Konstantinidis K.T."/>
            <person name="Eloe-Fadrosh E.A."/>
            <person name="Kyrpides N.C."/>
            <person name="Woyke T."/>
        </authorList>
    </citation>
    <scope>NUCLEOTIDE SEQUENCE</scope>
    <source>
        <strain evidence="4">GVMAG-M-3300025138-11</strain>
    </source>
</reference>